<reference evidence="6" key="1">
    <citation type="submission" date="2016-06" db="UniProtKB">
        <authorList>
            <consortium name="WormBaseParasite"/>
        </authorList>
    </citation>
    <scope>IDENTIFICATION</scope>
</reference>
<evidence type="ECO:0000313" key="4">
    <source>
        <dbReference type="EMBL" id="VDN44748.1"/>
    </source>
</evidence>
<gene>
    <name evidence="4" type="ORF">GPUH_LOCUS25848</name>
</gene>
<accession>A0A183EY10</accession>
<dbReference type="PANTHER" id="PTHR14790:SF15">
    <property type="entry name" value="RECQ-MEDIATED GENOME INSTABILITY PROTEIN 1"/>
    <property type="match status" value="1"/>
</dbReference>
<dbReference type="GO" id="GO:0031422">
    <property type="term" value="C:RecQ family helicase-topoisomerase III complex"/>
    <property type="evidence" value="ECO:0007669"/>
    <property type="project" value="TreeGrafter"/>
</dbReference>
<sequence length="116" mass="13286">MKFFPDFDDSLLLSAVYEQWLYSDLKISSQPIFGLPVDKCSKRTVMKGDVAAQVNTVIDIGTSLYSQYRELTHKFEDTSGFQSNSEKSETDSDSFMVYLTLLSLSFRRGNWKNLES</sequence>
<comment type="similarity">
    <text evidence="1">Belongs to the RMI1 family.</text>
</comment>
<feature type="domain" description="RecQ mediated genome instability protein 1 OB-fold" evidence="3">
    <location>
        <begin position="44"/>
        <end position="82"/>
    </location>
</feature>
<dbReference type="GO" id="GO:0000712">
    <property type="term" value="P:resolution of meiotic recombination intermediates"/>
    <property type="evidence" value="ECO:0007669"/>
    <property type="project" value="TreeGrafter"/>
</dbReference>
<keyword evidence="5" id="KW-1185">Reference proteome</keyword>
<evidence type="ECO:0000256" key="1">
    <source>
        <dbReference type="ARBA" id="ARBA00006395"/>
    </source>
</evidence>
<dbReference type="OrthoDB" id="341511at2759"/>
<dbReference type="Proteomes" id="UP000271098">
    <property type="component" value="Unassembled WGS sequence"/>
</dbReference>
<dbReference type="InterPro" id="IPR013894">
    <property type="entry name" value="RMI1_OB"/>
</dbReference>
<evidence type="ECO:0000259" key="3">
    <source>
        <dbReference type="Pfam" id="PF08585"/>
    </source>
</evidence>
<dbReference type="WBParaSite" id="GPUH_0002588101-mRNA-1">
    <property type="protein sequence ID" value="GPUH_0002588101-mRNA-1"/>
    <property type="gene ID" value="GPUH_0002588101"/>
</dbReference>
<evidence type="ECO:0000313" key="5">
    <source>
        <dbReference type="Proteomes" id="UP000271098"/>
    </source>
</evidence>
<name>A0A183EY10_9BILA</name>
<reference evidence="4 5" key="2">
    <citation type="submission" date="2018-11" db="EMBL/GenBank/DDBJ databases">
        <authorList>
            <consortium name="Pathogen Informatics"/>
        </authorList>
    </citation>
    <scope>NUCLEOTIDE SEQUENCE [LARGE SCALE GENOMIC DNA]</scope>
</reference>
<proteinExistence type="inferred from homology"/>
<organism evidence="6">
    <name type="scientific">Gongylonema pulchrum</name>
    <dbReference type="NCBI Taxonomy" id="637853"/>
    <lineage>
        <taxon>Eukaryota</taxon>
        <taxon>Metazoa</taxon>
        <taxon>Ecdysozoa</taxon>
        <taxon>Nematoda</taxon>
        <taxon>Chromadorea</taxon>
        <taxon>Rhabditida</taxon>
        <taxon>Spirurina</taxon>
        <taxon>Spiruromorpha</taxon>
        <taxon>Spiruroidea</taxon>
        <taxon>Gongylonematidae</taxon>
        <taxon>Gongylonema</taxon>
    </lineage>
</organism>
<dbReference type="Pfam" id="PF08585">
    <property type="entry name" value="RMI1_N_C"/>
    <property type="match status" value="1"/>
</dbReference>
<dbReference type="GO" id="GO:0000724">
    <property type="term" value="P:double-strand break repair via homologous recombination"/>
    <property type="evidence" value="ECO:0007669"/>
    <property type="project" value="TreeGrafter"/>
</dbReference>
<dbReference type="EMBL" id="UYRT01107146">
    <property type="protein sequence ID" value="VDN44748.1"/>
    <property type="molecule type" value="Genomic_DNA"/>
</dbReference>
<dbReference type="AlphaFoldDB" id="A0A183EY10"/>
<dbReference type="PANTHER" id="PTHR14790">
    <property type="entry name" value="RECQ-MEDIATED GENOME INSTABILITY PROTEIN 1 RMI1"/>
    <property type="match status" value="1"/>
</dbReference>
<dbReference type="Gene3D" id="2.40.50.770">
    <property type="entry name" value="RecQ-mediated genome instability protein Rmi1, C-terminal domain"/>
    <property type="match status" value="1"/>
</dbReference>
<dbReference type="GO" id="GO:0016604">
    <property type="term" value="C:nuclear body"/>
    <property type="evidence" value="ECO:0007669"/>
    <property type="project" value="TreeGrafter"/>
</dbReference>
<evidence type="ECO:0000256" key="2">
    <source>
        <dbReference type="ARBA" id="ARBA00018987"/>
    </source>
</evidence>
<evidence type="ECO:0000313" key="6">
    <source>
        <dbReference type="WBParaSite" id="GPUH_0002588101-mRNA-1"/>
    </source>
</evidence>
<dbReference type="InterPro" id="IPR042470">
    <property type="entry name" value="RMI1_N_C_sf"/>
</dbReference>
<protein>
    <recommendedName>
        <fullName evidence="2">RecQ-mediated genome instability protein 1</fullName>
    </recommendedName>
</protein>